<keyword evidence="13" id="KW-1185">Reference proteome</keyword>
<dbReference type="Pfam" id="PF01496">
    <property type="entry name" value="V_ATPase_I"/>
    <property type="match status" value="2"/>
</dbReference>
<evidence type="ECO:0000256" key="1">
    <source>
        <dbReference type="ARBA" id="ARBA00004141"/>
    </source>
</evidence>
<dbReference type="PANTHER" id="PTHR11629">
    <property type="entry name" value="VACUOLAR PROTON ATPASES"/>
    <property type="match status" value="1"/>
</dbReference>
<dbReference type="PANTHER" id="PTHR11629:SF63">
    <property type="entry name" value="V-TYPE PROTON ATPASE SUBUNIT A"/>
    <property type="match status" value="1"/>
</dbReference>
<sequence length="668" mass="74542">MFKPAKMNKLKVITLDKYADSAVNSLHEDGIVQIYDISERIQNDAEWKQILKPSKANPHTGKVSSLLMKTSGIADFLESMEKGKGGIKNTLKGFINPPIIEKKEIKVLSTEDLIEKAESTIADVESKTKSIEAQLNQLDAEKSALDDAYKVADELKYFDVDLANLDESKYTSIITGKIPVSNLEKFKENAAAVTDEVLIFEVPIDSKKSKNKEISQTIIIITLSKYGEEFTGLLRRLEFDKFDVSGISGKPEEVMKNSETRVQAIETEKETHFDELAVIADEWKDKLLILKEQLEVEKERNEIYSSFGETEHTMMFEAWVPVKRMKKALEIIDKSTEGYSVVEVSDPDEEKDDIPSHLENPRFAKPYETLVDMYSPPNYKEIDPTIFVAIMFPFFFGYCLTDAGYGIIDAIIGYLLYRGLGRSNKTMRNFGLIFIACGVWAFILGMVTNGFIGDLVPRFVMGNTSGMLPTVIPAFNAFVHPENILYMALIIGILHINLGLIMGARNNIINGKIGEALGSQIDWIILELAIVLYLVTGSAIIGGVVAVIAIGIMMYYNGVMGIMDILSFLGTILSYSRLLALCLSTGGIAMTVNILAQLSGNMIPYIGIILAPIIFIGGHIFNLAFQSLGAFIHSLRLHYVEFFSQFYEGGSSKFKPFQAERKLTKIRR</sequence>
<evidence type="ECO:0000256" key="2">
    <source>
        <dbReference type="ARBA" id="ARBA00009904"/>
    </source>
</evidence>
<evidence type="ECO:0000256" key="6">
    <source>
        <dbReference type="ARBA" id="ARBA00023065"/>
    </source>
</evidence>
<dbReference type="Proteomes" id="UP000009231">
    <property type="component" value="Chromosome"/>
</dbReference>
<feature type="transmembrane region" description="Helical" evidence="10">
    <location>
        <begin position="386"/>
        <end position="417"/>
    </location>
</feature>
<feature type="transmembrane region" description="Helical" evidence="10">
    <location>
        <begin position="429"/>
        <end position="452"/>
    </location>
</feature>
<dbReference type="EMBL" id="CP002772">
    <property type="protein sequence ID" value="AEG18976.1"/>
    <property type="molecule type" value="Genomic_DNA"/>
</dbReference>
<keyword evidence="3 10" id="KW-0813">Transport</keyword>
<dbReference type="GO" id="GO:0033179">
    <property type="term" value="C:proton-transporting V-type ATPase, V0 domain"/>
    <property type="evidence" value="ECO:0007669"/>
    <property type="project" value="InterPro"/>
</dbReference>
<keyword evidence="4 10" id="KW-0812">Transmembrane</keyword>
<name>F6D6T8_METPW</name>
<evidence type="ECO:0000256" key="4">
    <source>
        <dbReference type="ARBA" id="ARBA00022692"/>
    </source>
</evidence>
<feature type="transmembrane region" description="Helical" evidence="10">
    <location>
        <begin position="484"/>
        <end position="503"/>
    </location>
</feature>
<comment type="subcellular location">
    <subcellularLocation>
        <location evidence="1">Membrane</location>
        <topology evidence="1">Multi-pass membrane protein</topology>
    </subcellularLocation>
</comment>
<keyword evidence="5 10" id="KW-1133">Transmembrane helix</keyword>
<evidence type="ECO:0000256" key="3">
    <source>
        <dbReference type="ARBA" id="ARBA00022448"/>
    </source>
</evidence>
<dbReference type="GO" id="GO:0051117">
    <property type="term" value="F:ATPase binding"/>
    <property type="evidence" value="ECO:0007669"/>
    <property type="project" value="TreeGrafter"/>
</dbReference>
<feature type="transmembrane region" description="Helical" evidence="10">
    <location>
        <begin position="602"/>
        <end position="625"/>
    </location>
</feature>
<evidence type="ECO:0000256" key="5">
    <source>
        <dbReference type="ARBA" id="ARBA00022989"/>
    </source>
</evidence>
<keyword evidence="6 10" id="KW-0406">Ion transport</keyword>
<dbReference type="RefSeq" id="WP_013826475.1">
    <property type="nucleotide sequence ID" value="NC_015574.1"/>
</dbReference>
<comment type="similarity">
    <text evidence="2 10">Belongs to the V-ATPase 116 kDa subunit family.</text>
</comment>
<feature type="transmembrane region" description="Helical" evidence="10">
    <location>
        <begin position="554"/>
        <end position="573"/>
    </location>
</feature>
<dbReference type="GO" id="GO:0016471">
    <property type="term" value="C:vacuolar proton-transporting V-type ATPase complex"/>
    <property type="evidence" value="ECO:0007669"/>
    <property type="project" value="TreeGrafter"/>
</dbReference>
<gene>
    <name evidence="12" type="ordered locus">MSWAN_1967</name>
</gene>
<dbReference type="Gene3D" id="1.20.1460.20">
    <property type="match status" value="1"/>
</dbReference>
<protein>
    <recommendedName>
        <fullName evidence="9 10">A-type ATP synthase subunit I</fullName>
    </recommendedName>
</protein>
<evidence type="ECO:0000256" key="10">
    <source>
        <dbReference type="RuleBase" id="RU361189"/>
    </source>
</evidence>
<dbReference type="GeneID" id="10669483"/>
<organism evidence="12 13">
    <name type="scientific">Methanobacterium paludis (strain DSM 25820 / JCM 18151 / SWAN1)</name>
    <dbReference type="NCBI Taxonomy" id="868131"/>
    <lineage>
        <taxon>Archaea</taxon>
        <taxon>Methanobacteriati</taxon>
        <taxon>Methanobacteriota</taxon>
        <taxon>Methanomada group</taxon>
        <taxon>Methanobacteria</taxon>
        <taxon>Methanobacteriales</taxon>
        <taxon>Methanobacteriaceae</taxon>
        <taxon>Methanobacterium</taxon>
    </lineage>
</organism>
<dbReference type="eggNOG" id="arCOG04138">
    <property type="taxonomic scope" value="Archaea"/>
</dbReference>
<dbReference type="Gene3D" id="3.30.70.2170">
    <property type="match status" value="1"/>
</dbReference>
<dbReference type="Gene3D" id="3.30.70.2750">
    <property type="match status" value="1"/>
</dbReference>
<accession>F6D6T8</accession>
<evidence type="ECO:0000256" key="7">
    <source>
        <dbReference type="ARBA" id="ARBA00023136"/>
    </source>
</evidence>
<dbReference type="GO" id="GO:0007035">
    <property type="term" value="P:vacuolar acidification"/>
    <property type="evidence" value="ECO:0007669"/>
    <property type="project" value="TreeGrafter"/>
</dbReference>
<feature type="transmembrane region" description="Helical" evidence="10">
    <location>
        <begin position="524"/>
        <end position="548"/>
    </location>
</feature>
<evidence type="ECO:0000256" key="8">
    <source>
        <dbReference type="ARBA" id="ARBA00059506"/>
    </source>
</evidence>
<evidence type="ECO:0000313" key="13">
    <source>
        <dbReference type="Proteomes" id="UP000009231"/>
    </source>
</evidence>
<dbReference type="STRING" id="868131.MSWAN_1967"/>
<reference evidence="12 13" key="1">
    <citation type="journal article" date="2014" name="Int. J. Syst. Evol. Microbiol.">
        <title>Methanobacterium paludis sp. nov. and a novel strain of Methanobacterium lacus isolated from northern peatlands.</title>
        <authorList>
            <person name="Cadillo-Quiroz H."/>
            <person name="Brauer S.L."/>
            <person name="Goodson N."/>
            <person name="Yavitt J.B."/>
            <person name="Zinder S.H."/>
        </authorList>
    </citation>
    <scope>NUCLEOTIDE SEQUENCE [LARGE SCALE GENOMIC DNA]</scope>
    <source>
        <strain evidence="13">DSM 25820 / JCM 18151 / SWAN1</strain>
    </source>
</reference>
<feature type="transmembrane region" description="Helical" evidence="10">
    <location>
        <begin position="578"/>
        <end position="596"/>
    </location>
</feature>
<feature type="coiled-coil region" evidence="11">
    <location>
        <begin position="100"/>
        <end position="148"/>
    </location>
</feature>
<proteinExistence type="inferred from homology"/>
<dbReference type="HOGENOM" id="CLU_025558_1_0_2"/>
<comment type="function">
    <text evidence="8">Component of the A-type ATP synthase that produces ATP from ADP in the presence of a proton gradient across the membrane.</text>
</comment>
<dbReference type="OrthoDB" id="85892at2157"/>
<dbReference type="InterPro" id="IPR002490">
    <property type="entry name" value="V-ATPase_116kDa_su"/>
</dbReference>
<keyword evidence="7 10" id="KW-0472">Membrane</keyword>
<keyword evidence="11" id="KW-0175">Coiled coil</keyword>
<evidence type="ECO:0000313" key="12">
    <source>
        <dbReference type="EMBL" id="AEG18976.1"/>
    </source>
</evidence>
<dbReference type="AlphaFoldDB" id="F6D6T8"/>
<dbReference type="GO" id="GO:0046961">
    <property type="term" value="F:proton-transporting ATPase activity, rotational mechanism"/>
    <property type="evidence" value="ECO:0007669"/>
    <property type="project" value="InterPro"/>
</dbReference>
<evidence type="ECO:0000256" key="11">
    <source>
        <dbReference type="SAM" id="Coils"/>
    </source>
</evidence>
<dbReference type="NCBIfam" id="NF004428">
    <property type="entry name" value="PRK05771.2-1"/>
    <property type="match status" value="1"/>
</dbReference>
<dbReference type="KEGG" id="mew:MSWAN_1967"/>
<evidence type="ECO:0000256" key="9">
    <source>
        <dbReference type="ARBA" id="ARBA00068671"/>
    </source>
</evidence>